<reference evidence="10 11" key="1">
    <citation type="journal article" date="2015" name="Genome Announc.">
        <title>Draft Genome Sequence of Filamentous Marine Cyanobacterium Lyngbya confervoides Strain BDU141951.</title>
        <authorList>
            <person name="Chandrababunaidu M.M."/>
            <person name="Sen D."/>
            <person name="Tripathy S."/>
        </authorList>
    </citation>
    <scope>NUCLEOTIDE SEQUENCE [LARGE SCALE GENOMIC DNA]</scope>
    <source>
        <strain evidence="10 11">BDU141951</strain>
    </source>
</reference>
<keyword evidence="3 9" id="KW-1003">Cell membrane</keyword>
<dbReference type="GO" id="GO:0008320">
    <property type="term" value="F:protein transmembrane transporter activity"/>
    <property type="evidence" value="ECO:0007669"/>
    <property type="project" value="UniProtKB-UniRule"/>
</dbReference>
<dbReference type="GO" id="GO:0006605">
    <property type="term" value="P:protein targeting"/>
    <property type="evidence" value="ECO:0007669"/>
    <property type="project" value="UniProtKB-UniRule"/>
</dbReference>
<sequence>MAKKDTVENQQRQGSNPAAFLQEAKEEFGKVVWPDRQQWISESLAVIFMVSLSAVFISLIDNLFEWVSQLVF</sequence>
<dbReference type="InterPro" id="IPR005807">
    <property type="entry name" value="SecE_bac"/>
</dbReference>
<evidence type="ECO:0000256" key="3">
    <source>
        <dbReference type="ARBA" id="ARBA00022475"/>
    </source>
</evidence>
<dbReference type="AlphaFoldDB" id="A0ABD4T429"/>
<keyword evidence="11" id="KW-1185">Reference proteome</keyword>
<dbReference type="EMBL" id="JTHE03000064">
    <property type="protein sequence ID" value="MCM1983571.1"/>
    <property type="molecule type" value="Genomic_DNA"/>
</dbReference>
<evidence type="ECO:0000256" key="5">
    <source>
        <dbReference type="ARBA" id="ARBA00022927"/>
    </source>
</evidence>
<comment type="similarity">
    <text evidence="9">Belongs to the SecE/SEC61-gamma family.</text>
</comment>
<evidence type="ECO:0000256" key="8">
    <source>
        <dbReference type="ARBA" id="ARBA00023136"/>
    </source>
</evidence>
<name>A0ABD4T429_9CYAN</name>
<keyword evidence="8 9" id="KW-0472">Membrane</keyword>
<dbReference type="PANTHER" id="PTHR33910">
    <property type="entry name" value="PROTEIN TRANSLOCASE SUBUNIT SECE"/>
    <property type="match status" value="1"/>
</dbReference>
<dbReference type="PROSITE" id="PS01067">
    <property type="entry name" value="SECE_SEC61G"/>
    <property type="match status" value="1"/>
</dbReference>
<keyword evidence="6 9" id="KW-1133">Transmembrane helix</keyword>
<dbReference type="HAMAP" id="MF_00422">
    <property type="entry name" value="SecE"/>
    <property type="match status" value="1"/>
</dbReference>
<evidence type="ECO:0000256" key="9">
    <source>
        <dbReference type="HAMAP-Rule" id="MF_00422"/>
    </source>
</evidence>
<evidence type="ECO:0000256" key="7">
    <source>
        <dbReference type="ARBA" id="ARBA00023010"/>
    </source>
</evidence>
<comment type="subcellular location">
    <subcellularLocation>
        <location evidence="9">Cell inner membrane</location>
        <topology evidence="9">Single-pass membrane protein</topology>
    </subcellularLocation>
    <subcellularLocation>
        <location evidence="9">Cellular thylakoid membrane</location>
        <topology evidence="9">Single-pass membrane protein</topology>
    </subcellularLocation>
    <subcellularLocation>
        <location evidence="1">Membrane</location>
    </subcellularLocation>
</comment>
<keyword evidence="5 9" id="KW-0653">Protein transport</keyword>
<dbReference type="PANTHER" id="PTHR33910:SF1">
    <property type="entry name" value="PROTEIN TRANSLOCASE SUBUNIT SECE"/>
    <property type="match status" value="1"/>
</dbReference>
<keyword evidence="7 9" id="KW-0811">Translocation</keyword>
<dbReference type="Gene3D" id="1.20.5.1030">
    <property type="entry name" value="Preprotein translocase secy subunit"/>
    <property type="match status" value="1"/>
</dbReference>
<keyword evidence="9" id="KW-0793">Thylakoid</keyword>
<dbReference type="NCBIfam" id="TIGR00964">
    <property type="entry name" value="secE_bact"/>
    <property type="match status" value="1"/>
</dbReference>
<evidence type="ECO:0000256" key="6">
    <source>
        <dbReference type="ARBA" id="ARBA00022989"/>
    </source>
</evidence>
<feature type="transmembrane region" description="Helical" evidence="9">
    <location>
        <begin position="44"/>
        <end position="64"/>
    </location>
</feature>
<keyword evidence="4 9" id="KW-0812">Transmembrane</keyword>
<dbReference type="GO" id="GO:0009306">
    <property type="term" value="P:protein secretion"/>
    <property type="evidence" value="ECO:0007669"/>
    <property type="project" value="UniProtKB-UniRule"/>
</dbReference>
<accession>A0ABD4T429</accession>
<evidence type="ECO:0000256" key="4">
    <source>
        <dbReference type="ARBA" id="ARBA00022692"/>
    </source>
</evidence>
<organism evidence="10 11">
    <name type="scientific">Lyngbya confervoides BDU141951</name>
    <dbReference type="NCBI Taxonomy" id="1574623"/>
    <lineage>
        <taxon>Bacteria</taxon>
        <taxon>Bacillati</taxon>
        <taxon>Cyanobacteriota</taxon>
        <taxon>Cyanophyceae</taxon>
        <taxon>Oscillatoriophycideae</taxon>
        <taxon>Oscillatoriales</taxon>
        <taxon>Microcoleaceae</taxon>
        <taxon>Lyngbya</taxon>
    </lineage>
</organism>
<dbReference type="GO" id="GO:0031676">
    <property type="term" value="C:plasma membrane-derived thylakoid membrane"/>
    <property type="evidence" value="ECO:0007669"/>
    <property type="project" value="UniProtKB-SubCell"/>
</dbReference>
<dbReference type="Proteomes" id="UP000031561">
    <property type="component" value="Unassembled WGS sequence"/>
</dbReference>
<comment type="caution">
    <text evidence="10">The sequence shown here is derived from an EMBL/GenBank/DDBJ whole genome shotgun (WGS) entry which is preliminary data.</text>
</comment>
<proteinExistence type="inferred from homology"/>
<dbReference type="GO" id="GO:0065002">
    <property type="term" value="P:intracellular protein transmembrane transport"/>
    <property type="evidence" value="ECO:0007669"/>
    <property type="project" value="UniProtKB-UniRule"/>
</dbReference>
<comment type="function">
    <text evidence="9">Essential subunit of the Sec protein translocation channel SecYEG. Clamps together the 2 halves of SecY. May contact the channel plug during translocation.</text>
</comment>
<evidence type="ECO:0000256" key="2">
    <source>
        <dbReference type="ARBA" id="ARBA00022448"/>
    </source>
</evidence>
<dbReference type="InterPro" id="IPR038379">
    <property type="entry name" value="SecE_sf"/>
</dbReference>
<comment type="subunit">
    <text evidence="9">Component of the Sec protein translocase complex. Heterotrimer consisting of SecY, SecE and SecG subunits. The heterotrimers can form oligomers, although 1 heterotrimer is thought to be able to translocate proteins. Interacts with the ribosome. Interacts with SecDF, and other proteins may be involved. Interacts with SecA.</text>
</comment>
<gene>
    <name evidence="9 10" type="primary">secE</name>
    <name evidence="10" type="ORF">QQ91_0012160</name>
</gene>
<evidence type="ECO:0000313" key="11">
    <source>
        <dbReference type="Proteomes" id="UP000031561"/>
    </source>
</evidence>
<protein>
    <recommendedName>
        <fullName evidence="9">Protein translocase subunit SecE</fullName>
    </recommendedName>
</protein>
<evidence type="ECO:0000313" key="10">
    <source>
        <dbReference type="EMBL" id="MCM1983571.1"/>
    </source>
</evidence>
<keyword evidence="2 9" id="KW-0813">Transport</keyword>
<dbReference type="Pfam" id="PF00584">
    <property type="entry name" value="SecE"/>
    <property type="match status" value="1"/>
</dbReference>
<dbReference type="InterPro" id="IPR001901">
    <property type="entry name" value="Translocase_SecE/Sec61-g"/>
</dbReference>
<dbReference type="GO" id="GO:0043952">
    <property type="term" value="P:protein transport by the Sec complex"/>
    <property type="evidence" value="ECO:0007669"/>
    <property type="project" value="UniProtKB-UniRule"/>
</dbReference>
<evidence type="ECO:0000256" key="1">
    <source>
        <dbReference type="ARBA" id="ARBA00004370"/>
    </source>
</evidence>
<keyword evidence="9" id="KW-0997">Cell inner membrane</keyword>
<dbReference type="RefSeq" id="WP_250833346.1">
    <property type="nucleotide sequence ID" value="NZ_JTHE03000064.1"/>
</dbReference>